<evidence type="ECO:0000256" key="3">
    <source>
        <dbReference type="PROSITE-ProRule" id="PRU00221"/>
    </source>
</evidence>
<dbReference type="Proteomes" id="UP000283077">
    <property type="component" value="Unassembled WGS sequence"/>
</dbReference>
<dbReference type="SMART" id="SM00320">
    <property type="entry name" value="WD40"/>
    <property type="match status" value="6"/>
</dbReference>
<name>A0A437QZX8_9GAMM</name>
<evidence type="ECO:0000256" key="1">
    <source>
        <dbReference type="ARBA" id="ARBA00022574"/>
    </source>
</evidence>
<dbReference type="InterPro" id="IPR011047">
    <property type="entry name" value="Quinoprotein_ADH-like_sf"/>
</dbReference>
<dbReference type="PANTHER" id="PTHR19848">
    <property type="entry name" value="WD40 REPEAT PROTEIN"/>
    <property type="match status" value="1"/>
</dbReference>
<comment type="caution">
    <text evidence="4">The sequence shown here is derived from an EMBL/GenBank/DDBJ whole genome shotgun (WGS) entry which is preliminary data.</text>
</comment>
<dbReference type="OrthoDB" id="6192037at2"/>
<dbReference type="Pfam" id="PF00400">
    <property type="entry name" value="WD40"/>
    <property type="match status" value="2"/>
</dbReference>
<gene>
    <name evidence="4" type="ORF">EOE67_08095</name>
</gene>
<reference evidence="4 5" key="1">
    <citation type="submission" date="2019-01" db="EMBL/GenBank/DDBJ databases">
        <authorList>
            <person name="Chen W.-M."/>
        </authorList>
    </citation>
    <scope>NUCLEOTIDE SEQUENCE [LARGE SCALE GENOMIC DNA]</scope>
    <source>
        <strain evidence="4 5">KYPC3</strain>
    </source>
</reference>
<protein>
    <submittedName>
        <fullName evidence="4">Uncharacterized protein</fullName>
    </submittedName>
</protein>
<organism evidence="4 5">
    <name type="scientific">Rheinheimera riviphila</name>
    <dbReference type="NCBI Taxonomy" id="1834037"/>
    <lineage>
        <taxon>Bacteria</taxon>
        <taxon>Pseudomonadati</taxon>
        <taxon>Pseudomonadota</taxon>
        <taxon>Gammaproteobacteria</taxon>
        <taxon>Chromatiales</taxon>
        <taxon>Chromatiaceae</taxon>
        <taxon>Rheinheimera</taxon>
    </lineage>
</organism>
<dbReference type="PROSITE" id="PS51257">
    <property type="entry name" value="PROKAR_LIPOPROTEIN"/>
    <property type="match status" value="1"/>
</dbReference>
<keyword evidence="2" id="KW-0677">Repeat</keyword>
<dbReference type="SUPFAM" id="SSF50998">
    <property type="entry name" value="Quinoprotein alcohol dehydrogenase-like"/>
    <property type="match status" value="1"/>
</dbReference>
<proteinExistence type="predicted"/>
<evidence type="ECO:0000256" key="2">
    <source>
        <dbReference type="ARBA" id="ARBA00022737"/>
    </source>
</evidence>
<sequence length="322" mass="35337">MKYLGIFLSLWLASCSEVQKSPLQQTEHSAIGTVAAAIATEPKLAAVSSLTSGVVVWDLTNQSAKFRISQQQPTDNFISHLAFSYQGDFLLSADSKSFSLWRMSDGQNVGFWSLPESTVRDIAVSQGGNHLLIGQNDGKVLHVTLKSGRRLEFLGHTEKVNSVAISPNGRYALSGGNDLKAYLWDTQSGQIIHSFVHPTRVTKVALDTTGQLAFTADSQQQATVWDLKTGRAKLQLEMGRGRVFTTARFSADGRYLLTGAASRRATIWDLTTGQIVEDFLVSPFPHTRNASAVVYDIAFIAPNRILTESSSGQAEEWEFNYE</sequence>
<dbReference type="PANTHER" id="PTHR19848:SF8">
    <property type="entry name" value="F-BOX AND WD REPEAT DOMAIN CONTAINING 7"/>
    <property type="match status" value="1"/>
</dbReference>
<dbReference type="PROSITE" id="PS00678">
    <property type="entry name" value="WD_REPEATS_1"/>
    <property type="match status" value="1"/>
</dbReference>
<dbReference type="InterPro" id="IPR001680">
    <property type="entry name" value="WD40_rpt"/>
</dbReference>
<dbReference type="PROSITE" id="PS50294">
    <property type="entry name" value="WD_REPEATS_REGION"/>
    <property type="match status" value="1"/>
</dbReference>
<keyword evidence="5" id="KW-1185">Reference proteome</keyword>
<accession>A0A437QZX8</accession>
<evidence type="ECO:0000313" key="4">
    <source>
        <dbReference type="EMBL" id="RVU40007.1"/>
    </source>
</evidence>
<feature type="repeat" description="WD" evidence="3">
    <location>
        <begin position="153"/>
        <end position="194"/>
    </location>
</feature>
<dbReference type="EMBL" id="SACS01000007">
    <property type="protein sequence ID" value="RVU40007.1"/>
    <property type="molecule type" value="Genomic_DNA"/>
</dbReference>
<dbReference type="Gene3D" id="2.130.10.10">
    <property type="entry name" value="YVTN repeat-like/Quinoprotein amine dehydrogenase"/>
    <property type="match status" value="2"/>
</dbReference>
<dbReference type="InterPro" id="IPR015943">
    <property type="entry name" value="WD40/YVTN_repeat-like_dom_sf"/>
</dbReference>
<keyword evidence="1 3" id="KW-0853">WD repeat</keyword>
<dbReference type="AlphaFoldDB" id="A0A437QZX8"/>
<feature type="repeat" description="WD" evidence="3">
    <location>
        <begin position="237"/>
        <end position="278"/>
    </location>
</feature>
<dbReference type="PROSITE" id="PS50082">
    <property type="entry name" value="WD_REPEATS_2"/>
    <property type="match status" value="2"/>
</dbReference>
<evidence type="ECO:0000313" key="5">
    <source>
        <dbReference type="Proteomes" id="UP000283077"/>
    </source>
</evidence>
<dbReference type="InterPro" id="IPR019775">
    <property type="entry name" value="WD40_repeat_CS"/>
</dbReference>